<gene>
    <name evidence="2" type="ORF">LTR05_000993</name>
</gene>
<dbReference type="PRINTS" id="PR00081">
    <property type="entry name" value="GDHRDH"/>
</dbReference>
<dbReference type="GO" id="GO:0016491">
    <property type="term" value="F:oxidoreductase activity"/>
    <property type="evidence" value="ECO:0007669"/>
    <property type="project" value="TreeGrafter"/>
</dbReference>
<sequence length="249" mass="26662">MAASSTIVLITGANSGIGLATSGVIASASDKYHVIMASRNIENGEKALEEVGSMPDIKGELSSIQLDVNDPESISRAANEVQQKFGRLDVLVNNAGRGFNEMNQETLQSTFLTNATGPVLVSEAFKPLLLKSQDPRSIYVSSGLGSLSIASDKKHKDYAIDYVPYRMSKAALDMWVIQEAKQMDGKLKVFAMCPGLVVSNLRGTSDEARNAGGYAGSPLVSGETILSIVEGKRDADVGRFVHKDGVYEW</sequence>
<dbReference type="InterPro" id="IPR002347">
    <property type="entry name" value="SDR_fam"/>
</dbReference>
<dbReference type="GO" id="GO:0005737">
    <property type="term" value="C:cytoplasm"/>
    <property type="evidence" value="ECO:0007669"/>
    <property type="project" value="TreeGrafter"/>
</dbReference>
<proteinExistence type="inferred from homology"/>
<dbReference type="Gene3D" id="3.40.50.720">
    <property type="entry name" value="NAD(P)-binding Rossmann-like Domain"/>
    <property type="match status" value="1"/>
</dbReference>
<evidence type="ECO:0000256" key="1">
    <source>
        <dbReference type="ARBA" id="ARBA00006484"/>
    </source>
</evidence>
<dbReference type="InterPro" id="IPR036291">
    <property type="entry name" value="NAD(P)-bd_dom_sf"/>
</dbReference>
<dbReference type="InterPro" id="IPR051468">
    <property type="entry name" value="Fungal_SecMetab_SDRs"/>
</dbReference>
<evidence type="ECO:0000313" key="3">
    <source>
        <dbReference type="Proteomes" id="UP001309876"/>
    </source>
</evidence>
<organism evidence="2 3">
    <name type="scientific">Lithohypha guttulata</name>
    <dbReference type="NCBI Taxonomy" id="1690604"/>
    <lineage>
        <taxon>Eukaryota</taxon>
        <taxon>Fungi</taxon>
        <taxon>Dikarya</taxon>
        <taxon>Ascomycota</taxon>
        <taxon>Pezizomycotina</taxon>
        <taxon>Eurotiomycetes</taxon>
        <taxon>Chaetothyriomycetidae</taxon>
        <taxon>Chaetothyriales</taxon>
        <taxon>Trichomeriaceae</taxon>
        <taxon>Lithohypha</taxon>
    </lineage>
</organism>
<comment type="caution">
    <text evidence="2">The sequence shown here is derived from an EMBL/GenBank/DDBJ whole genome shotgun (WGS) entry which is preliminary data.</text>
</comment>
<keyword evidence="3" id="KW-1185">Reference proteome</keyword>
<evidence type="ECO:0000313" key="2">
    <source>
        <dbReference type="EMBL" id="KAK5090816.1"/>
    </source>
</evidence>
<protein>
    <recommendedName>
        <fullName evidence="4">Short chain dehydrogenase</fullName>
    </recommendedName>
</protein>
<comment type="similarity">
    <text evidence="1">Belongs to the short-chain dehydrogenases/reductases (SDR) family.</text>
</comment>
<dbReference type="PANTHER" id="PTHR43544">
    <property type="entry name" value="SHORT-CHAIN DEHYDROGENASE/REDUCTASE"/>
    <property type="match status" value="1"/>
</dbReference>
<dbReference type="EMBL" id="JAVRRJ010000001">
    <property type="protein sequence ID" value="KAK5090816.1"/>
    <property type="molecule type" value="Genomic_DNA"/>
</dbReference>
<dbReference type="GO" id="GO:0019748">
    <property type="term" value="P:secondary metabolic process"/>
    <property type="evidence" value="ECO:0007669"/>
    <property type="project" value="TreeGrafter"/>
</dbReference>
<dbReference type="Proteomes" id="UP001309876">
    <property type="component" value="Unassembled WGS sequence"/>
</dbReference>
<dbReference type="Pfam" id="PF00106">
    <property type="entry name" value="adh_short"/>
    <property type="match status" value="1"/>
</dbReference>
<name>A0AAN7T8B8_9EURO</name>
<accession>A0AAN7T8B8</accession>
<evidence type="ECO:0008006" key="4">
    <source>
        <dbReference type="Google" id="ProtNLM"/>
    </source>
</evidence>
<dbReference type="AlphaFoldDB" id="A0AAN7T8B8"/>
<reference evidence="2 3" key="1">
    <citation type="submission" date="2023-08" db="EMBL/GenBank/DDBJ databases">
        <title>Black Yeasts Isolated from many extreme environments.</title>
        <authorList>
            <person name="Coleine C."/>
            <person name="Stajich J.E."/>
            <person name="Selbmann L."/>
        </authorList>
    </citation>
    <scope>NUCLEOTIDE SEQUENCE [LARGE SCALE GENOMIC DNA]</scope>
    <source>
        <strain evidence="2 3">CCFEE 5910</strain>
    </source>
</reference>
<dbReference type="PANTHER" id="PTHR43544:SF32">
    <property type="entry name" value="CHAIN DEHYDROGENASE, PUTATIVE (AFU_ORTHOLOGUE AFUA_5G01530)-RELATED"/>
    <property type="match status" value="1"/>
</dbReference>
<dbReference type="SUPFAM" id="SSF51735">
    <property type="entry name" value="NAD(P)-binding Rossmann-fold domains"/>
    <property type="match status" value="1"/>
</dbReference>